<reference evidence="4 5" key="1">
    <citation type="submission" date="2023-07" db="EMBL/GenBank/DDBJ databases">
        <title>Identification of four novel Pseudomonas species associated with bacterial leaf spot of cucurbits.</title>
        <authorList>
            <person name="Fullem K.R."/>
        </authorList>
    </citation>
    <scope>NUCLEOTIDE SEQUENCE [LARGE SCALE GENOMIC DNA]</scope>
    <source>
        <strain evidence="4 5">KFB 138</strain>
    </source>
</reference>
<dbReference type="InterPro" id="IPR036388">
    <property type="entry name" value="WH-like_DNA-bd_sf"/>
</dbReference>
<evidence type="ECO:0000256" key="1">
    <source>
        <dbReference type="ARBA" id="ARBA00023125"/>
    </source>
</evidence>
<dbReference type="CDD" id="cd00383">
    <property type="entry name" value="trans_reg_C"/>
    <property type="match status" value="1"/>
</dbReference>
<sequence>MDSLKNIHNDSVLGFGPYVFHVRQRLVMKGDTALRVGGRALDILQVLIAHAGSIVSQKSLMAQVWPNSIVEDINLRVQVAALRRALGDGRNGQLYIQTVPQRGYCFVASVQHVEPCSEPPASRHNLPARLTPVIGRDEVVGKIVRQLPGRRFMTLVGPGGIGKTTVACRVAESLLRHYPDGVWMIDFSALDGPQQVADQLVTALGLARQLSLDGLVDTLAGRRALLIFDGCEHQPESGRRWAESLLPACTHLSILVTSRQPLHAEGESVLRLPGLALAPAGTHDAMAYSAMQLFVRRAQACQQGFVLREQDVAVVGDICRRLDGIPLAIELAAARVDVFGLSGLQAQLDNFFQLLTFGRRSAVTRHQTFKASLDWSFERLSLHEQVVFQRLAVFTSAFTLAAAIEVIACTSLSADCVCKAVEQLVDKSLLSVTQNTGTLRYGFLHTTRFYALEKLQHSGHGRVYEARFARHLAHGRVCETYTPSLQLVE</sequence>
<evidence type="ECO:0000259" key="3">
    <source>
        <dbReference type="PROSITE" id="PS51755"/>
    </source>
</evidence>
<keyword evidence="5" id="KW-1185">Reference proteome</keyword>
<protein>
    <submittedName>
        <fullName evidence="4">Winged helix-turn-helix domain-containing protein</fullName>
    </submittedName>
</protein>
<dbReference type="Gene3D" id="1.10.10.10">
    <property type="entry name" value="Winged helix-like DNA-binding domain superfamily/Winged helix DNA-binding domain"/>
    <property type="match status" value="1"/>
</dbReference>
<dbReference type="InterPro" id="IPR001867">
    <property type="entry name" value="OmpR/PhoB-type_DNA-bd"/>
</dbReference>
<proteinExistence type="predicted"/>
<dbReference type="PANTHER" id="PTHR47691">
    <property type="entry name" value="REGULATOR-RELATED"/>
    <property type="match status" value="1"/>
</dbReference>
<dbReference type="SUPFAM" id="SSF46894">
    <property type="entry name" value="C-terminal effector domain of the bipartite response regulators"/>
    <property type="match status" value="1"/>
</dbReference>
<dbReference type="InterPro" id="IPR002182">
    <property type="entry name" value="NB-ARC"/>
</dbReference>
<gene>
    <name evidence="4" type="ORF">Q6A51_07230</name>
</gene>
<dbReference type="PROSITE" id="PS51755">
    <property type="entry name" value="OMPR_PHOB"/>
    <property type="match status" value="1"/>
</dbReference>
<dbReference type="Proteomes" id="UP001223016">
    <property type="component" value="Unassembled WGS sequence"/>
</dbReference>
<dbReference type="SMART" id="SM00862">
    <property type="entry name" value="Trans_reg_C"/>
    <property type="match status" value="1"/>
</dbReference>
<keyword evidence="1 2" id="KW-0238">DNA-binding</keyword>
<dbReference type="InterPro" id="IPR058852">
    <property type="entry name" value="HTH_77"/>
</dbReference>
<dbReference type="Pfam" id="PF00486">
    <property type="entry name" value="Trans_reg_C"/>
    <property type="match status" value="1"/>
</dbReference>
<dbReference type="Pfam" id="PF00931">
    <property type="entry name" value="NB-ARC"/>
    <property type="match status" value="1"/>
</dbReference>
<dbReference type="InterPro" id="IPR016032">
    <property type="entry name" value="Sig_transdc_resp-reg_C-effctor"/>
</dbReference>
<dbReference type="Gene3D" id="3.40.50.300">
    <property type="entry name" value="P-loop containing nucleotide triphosphate hydrolases"/>
    <property type="match status" value="1"/>
</dbReference>
<evidence type="ECO:0000313" key="4">
    <source>
        <dbReference type="EMBL" id="MDO7926567.1"/>
    </source>
</evidence>
<comment type="caution">
    <text evidence="4">The sequence shown here is derived from an EMBL/GenBank/DDBJ whole genome shotgun (WGS) entry which is preliminary data.</text>
</comment>
<dbReference type="EMBL" id="JAUQOO010000004">
    <property type="protein sequence ID" value="MDO7926567.1"/>
    <property type="molecule type" value="Genomic_DNA"/>
</dbReference>
<dbReference type="SUPFAM" id="SSF52540">
    <property type="entry name" value="P-loop containing nucleoside triphosphate hydrolases"/>
    <property type="match status" value="1"/>
</dbReference>
<feature type="domain" description="OmpR/PhoB-type" evidence="3">
    <location>
        <begin position="10"/>
        <end position="108"/>
    </location>
</feature>
<organism evidence="4 5">
    <name type="scientific">Pseudomonas serbiensis</name>
    <dbReference type="NCBI Taxonomy" id="3064350"/>
    <lineage>
        <taxon>Bacteria</taxon>
        <taxon>Pseudomonadati</taxon>
        <taxon>Pseudomonadota</taxon>
        <taxon>Gammaproteobacteria</taxon>
        <taxon>Pseudomonadales</taxon>
        <taxon>Pseudomonadaceae</taxon>
        <taxon>Pseudomonas</taxon>
    </lineage>
</organism>
<evidence type="ECO:0000256" key="2">
    <source>
        <dbReference type="PROSITE-ProRule" id="PRU01091"/>
    </source>
</evidence>
<name>A0ABT9CPA3_9PSED</name>
<dbReference type="InterPro" id="IPR027417">
    <property type="entry name" value="P-loop_NTPase"/>
</dbReference>
<accession>A0ABT9CPA3</accession>
<feature type="DNA-binding region" description="OmpR/PhoB-type" evidence="2">
    <location>
        <begin position="10"/>
        <end position="108"/>
    </location>
</feature>
<dbReference type="PANTHER" id="PTHR47691:SF3">
    <property type="entry name" value="HTH-TYPE TRANSCRIPTIONAL REGULATOR RV0890C-RELATED"/>
    <property type="match status" value="1"/>
</dbReference>
<dbReference type="Pfam" id="PF25872">
    <property type="entry name" value="HTH_77"/>
    <property type="match status" value="1"/>
</dbReference>
<dbReference type="RefSeq" id="WP_304574433.1">
    <property type="nucleotide sequence ID" value="NZ_JAUQOO010000004.1"/>
</dbReference>
<dbReference type="PRINTS" id="PR00364">
    <property type="entry name" value="DISEASERSIST"/>
</dbReference>
<evidence type="ECO:0000313" key="5">
    <source>
        <dbReference type="Proteomes" id="UP001223016"/>
    </source>
</evidence>